<evidence type="ECO:0000313" key="3">
    <source>
        <dbReference type="EMBL" id="MFC3677550.1"/>
    </source>
</evidence>
<organism evidence="3 4">
    <name type="scientific">Ferrovibrio xuzhouensis</name>
    <dbReference type="NCBI Taxonomy" id="1576914"/>
    <lineage>
        <taxon>Bacteria</taxon>
        <taxon>Pseudomonadati</taxon>
        <taxon>Pseudomonadota</taxon>
        <taxon>Alphaproteobacteria</taxon>
        <taxon>Rhodospirillales</taxon>
        <taxon>Rhodospirillaceae</taxon>
        <taxon>Ferrovibrio</taxon>
    </lineage>
</organism>
<feature type="compositionally biased region" description="Gly residues" evidence="1">
    <location>
        <begin position="350"/>
        <end position="366"/>
    </location>
</feature>
<protein>
    <submittedName>
        <fullName evidence="3">AsmA family protein</fullName>
    </submittedName>
</protein>
<dbReference type="Proteomes" id="UP001595711">
    <property type="component" value="Unassembled WGS sequence"/>
</dbReference>
<proteinExistence type="predicted"/>
<sequence>MRIVKWMLVVLVLVIAAAVVAVLTVDVNRFKPQIVTAVENATGRKLDIAEDMKLSLFPLGVTVKKVSFSNAAWGSRPQMATIGEFTAQVDLFALLGRQIKIDRLVLTDVDLLAEKNRQGQANWEFAPPSGGAGTAAQPTQPPVAESGSSFNGLPVISDVLLKNVKLAYRDAQSGAKNDLLLRQLSVKQAKGDTLAVKLSADVDGNEIAAEGTLGSLAELMGPSRPWPVKLAVTVPGATVNVDGSIAQPMQAKGLALRIIAEAPDLAKLAQTFGAAAPAVPLQLMVAVKDNGPQDYVLSDITGKIGDSDLSGNGEIALGGTRPSLKFDLASKSTNLVPLLDMKGGDSKPATGGGGSGGNAAGGGNGGRLFSDDPLPLDGLNAVDAVLSYKAADFKAPKLEAKNLAVSLTLKDGVLNVKPFTLDAAGGHAEGSVALNGKAKTLAVKLDASKIDLSGYLKQAGVTDIINTGAPTDLAVDVASTGASLHQLMAALDGTVILKVGEGELKEDYMKSFLPQLADAVGILGRATAKTKLYCVVSGLDIKKGVVTPKSLLAESGRISLTGQGEVNLGTEQVSMLVVPSSRDVSLGAALPPVRVRGPLTGPSFSPDPAALAKSVIGTAAGIAALGPLAILSPVLGKSGGDDSATACAKAVALAEGKPLPQSSGASGSGSQPPSTPQQELKDLGSKLKGLLGR</sequence>
<keyword evidence="4" id="KW-1185">Reference proteome</keyword>
<feature type="compositionally biased region" description="Low complexity" evidence="1">
    <location>
        <begin position="660"/>
        <end position="678"/>
    </location>
</feature>
<reference evidence="4" key="1">
    <citation type="journal article" date="2019" name="Int. J. Syst. Evol. Microbiol.">
        <title>The Global Catalogue of Microorganisms (GCM) 10K type strain sequencing project: providing services to taxonomists for standard genome sequencing and annotation.</title>
        <authorList>
            <consortium name="The Broad Institute Genomics Platform"/>
            <consortium name="The Broad Institute Genome Sequencing Center for Infectious Disease"/>
            <person name="Wu L."/>
            <person name="Ma J."/>
        </authorList>
    </citation>
    <scope>NUCLEOTIDE SEQUENCE [LARGE SCALE GENOMIC DNA]</scope>
    <source>
        <strain evidence="4">KCTC 42182</strain>
    </source>
</reference>
<feature type="region of interest" description="Disordered" evidence="1">
    <location>
        <begin position="657"/>
        <end position="693"/>
    </location>
</feature>
<evidence type="ECO:0000259" key="2">
    <source>
        <dbReference type="Pfam" id="PF05170"/>
    </source>
</evidence>
<accession>A0ABV7VJ59</accession>
<comment type="caution">
    <text evidence="3">The sequence shown here is derived from an EMBL/GenBank/DDBJ whole genome shotgun (WGS) entry which is preliminary data.</text>
</comment>
<name>A0ABV7VJ59_9PROT</name>
<feature type="region of interest" description="Disordered" evidence="1">
    <location>
        <begin position="342"/>
        <end position="366"/>
    </location>
</feature>
<feature type="region of interest" description="Disordered" evidence="1">
    <location>
        <begin position="125"/>
        <end position="147"/>
    </location>
</feature>
<dbReference type="Pfam" id="PF05170">
    <property type="entry name" value="AsmA"/>
    <property type="match status" value="2"/>
</dbReference>
<feature type="domain" description="AsmA" evidence="2">
    <location>
        <begin position="3"/>
        <end position="214"/>
    </location>
</feature>
<evidence type="ECO:0000313" key="4">
    <source>
        <dbReference type="Proteomes" id="UP001595711"/>
    </source>
</evidence>
<dbReference type="PANTHER" id="PTHR30441:SF4">
    <property type="entry name" value="PROTEIN ASMA"/>
    <property type="match status" value="1"/>
</dbReference>
<dbReference type="PANTHER" id="PTHR30441">
    <property type="entry name" value="DUF748 DOMAIN-CONTAINING PROTEIN"/>
    <property type="match status" value="1"/>
</dbReference>
<gene>
    <name evidence="3" type="ORF">ACFOOQ_18490</name>
</gene>
<dbReference type="InterPro" id="IPR007844">
    <property type="entry name" value="AsmA"/>
</dbReference>
<feature type="domain" description="AsmA" evidence="2">
    <location>
        <begin position="300"/>
        <end position="549"/>
    </location>
</feature>
<evidence type="ECO:0000256" key="1">
    <source>
        <dbReference type="SAM" id="MobiDB-lite"/>
    </source>
</evidence>
<dbReference type="RefSeq" id="WP_379729103.1">
    <property type="nucleotide sequence ID" value="NZ_JBHRYJ010000004.1"/>
</dbReference>
<dbReference type="InterPro" id="IPR052894">
    <property type="entry name" value="AsmA-related"/>
</dbReference>
<dbReference type="EMBL" id="JBHRYJ010000004">
    <property type="protein sequence ID" value="MFC3677550.1"/>
    <property type="molecule type" value="Genomic_DNA"/>
</dbReference>